<dbReference type="GO" id="GO:0016020">
    <property type="term" value="C:membrane"/>
    <property type="evidence" value="ECO:0007669"/>
    <property type="project" value="TreeGrafter"/>
</dbReference>
<keyword evidence="4" id="KW-0378">Hydrolase</keyword>
<feature type="domain" description="Glycoside hydrolase family 20 catalytic" evidence="6">
    <location>
        <begin position="150"/>
        <end position="396"/>
    </location>
</feature>
<dbReference type="Pfam" id="PF00728">
    <property type="entry name" value="Glyco_hydro_20"/>
    <property type="match status" value="1"/>
</dbReference>
<gene>
    <name evidence="7" type="ORF">LSH36_299g02005</name>
</gene>
<dbReference type="Proteomes" id="UP001208570">
    <property type="component" value="Unassembled WGS sequence"/>
</dbReference>
<accession>A0AAD9JIX3</accession>
<sequence>MLTIFLRTSLILTSLTCLAVGELMPLYPGSPLTGFKAAPGAPWPMPQSWQNSTNQMTLDPLTFQITSNVPGCDVIASAIQRYSVYLNLDRDGVTDPDLSEITTLSVTIENQTCGENYFPYYNMDESYSLTISDTSEATLNSPTIWGALRARLRGIRVIPEFDSPGHCWSWGQGYPELLTPCWGEGLDGGPYKPNYPYHSASELMNPIEDFTYEFVGNLLEEAAGYFPDQYLHLGMDGVSYNCWNSNPNITQWMEDVGYTDITQVAQYYCNRIIENVSSIGAKLILYQDPLDNGVNIGSETIVEVWNGPWEDNMLSVTNLGYDAILSAPWYLNYISYGEDWDDYYIVEPYSFTNNPTLQGHVKGGEACMWGEFIDGTNIFSTTWPRASTVAERLWSAQSINNPDDAKYRLDQQRCRMDRRRIPAQTLTASYCGDYEWTFN</sequence>
<dbReference type="GO" id="GO:0005764">
    <property type="term" value="C:lysosome"/>
    <property type="evidence" value="ECO:0007669"/>
    <property type="project" value="TreeGrafter"/>
</dbReference>
<evidence type="ECO:0000313" key="7">
    <source>
        <dbReference type="EMBL" id="KAK2153373.1"/>
    </source>
</evidence>
<dbReference type="GO" id="GO:0004563">
    <property type="term" value="F:beta-N-acetylhexosaminidase activity"/>
    <property type="evidence" value="ECO:0007669"/>
    <property type="project" value="UniProtKB-EC"/>
</dbReference>
<dbReference type="InterPro" id="IPR015883">
    <property type="entry name" value="Glyco_hydro_20_cat"/>
</dbReference>
<evidence type="ECO:0000256" key="2">
    <source>
        <dbReference type="ARBA" id="ARBA00006285"/>
    </source>
</evidence>
<proteinExistence type="inferred from homology"/>
<organism evidence="7 8">
    <name type="scientific">Paralvinella palmiformis</name>
    <dbReference type="NCBI Taxonomy" id="53620"/>
    <lineage>
        <taxon>Eukaryota</taxon>
        <taxon>Metazoa</taxon>
        <taxon>Spiralia</taxon>
        <taxon>Lophotrochozoa</taxon>
        <taxon>Annelida</taxon>
        <taxon>Polychaeta</taxon>
        <taxon>Sedentaria</taxon>
        <taxon>Canalipalpata</taxon>
        <taxon>Terebellida</taxon>
        <taxon>Terebelliformia</taxon>
        <taxon>Alvinellidae</taxon>
        <taxon>Paralvinella</taxon>
    </lineage>
</organism>
<dbReference type="SUPFAM" id="SSF51445">
    <property type="entry name" value="(Trans)glycosidases"/>
    <property type="match status" value="1"/>
</dbReference>
<dbReference type="Gene3D" id="3.20.20.80">
    <property type="entry name" value="Glycosidases"/>
    <property type="match status" value="1"/>
</dbReference>
<dbReference type="EC" id="3.2.1.52" evidence="3"/>
<keyword evidence="8" id="KW-1185">Reference proteome</keyword>
<comment type="caution">
    <text evidence="7">The sequence shown here is derived from an EMBL/GenBank/DDBJ whole genome shotgun (WGS) entry which is preliminary data.</text>
</comment>
<dbReference type="PANTHER" id="PTHR22600">
    <property type="entry name" value="BETA-HEXOSAMINIDASE"/>
    <property type="match status" value="1"/>
</dbReference>
<dbReference type="PANTHER" id="PTHR22600:SF21">
    <property type="entry name" value="BETA-HEXOSAMINIDASE A"/>
    <property type="match status" value="1"/>
</dbReference>
<dbReference type="AlphaFoldDB" id="A0AAD9JIX3"/>
<evidence type="ECO:0000256" key="1">
    <source>
        <dbReference type="ARBA" id="ARBA00001231"/>
    </source>
</evidence>
<evidence type="ECO:0000259" key="6">
    <source>
        <dbReference type="Pfam" id="PF00728"/>
    </source>
</evidence>
<keyword evidence="5" id="KW-0732">Signal</keyword>
<dbReference type="InterPro" id="IPR029018">
    <property type="entry name" value="Hex-like_dom2"/>
</dbReference>
<dbReference type="InterPro" id="IPR017853">
    <property type="entry name" value="GH"/>
</dbReference>
<name>A0AAD9JIX3_9ANNE</name>
<dbReference type="GO" id="GO:0030203">
    <property type="term" value="P:glycosaminoglycan metabolic process"/>
    <property type="evidence" value="ECO:0007669"/>
    <property type="project" value="TreeGrafter"/>
</dbReference>
<dbReference type="SUPFAM" id="SSF55545">
    <property type="entry name" value="beta-N-acetylhexosaminidase-like domain"/>
    <property type="match status" value="1"/>
</dbReference>
<reference evidence="7" key="1">
    <citation type="journal article" date="2023" name="Mol. Biol. Evol.">
        <title>Third-Generation Sequencing Reveals the Adaptive Role of the Epigenome in Three Deep-Sea Polychaetes.</title>
        <authorList>
            <person name="Perez M."/>
            <person name="Aroh O."/>
            <person name="Sun Y."/>
            <person name="Lan Y."/>
            <person name="Juniper S.K."/>
            <person name="Young C.R."/>
            <person name="Angers B."/>
            <person name="Qian P.Y."/>
        </authorList>
    </citation>
    <scope>NUCLEOTIDE SEQUENCE</scope>
    <source>
        <strain evidence="7">P08H-3</strain>
    </source>
</reference>
<protein>
    <recommendedName>
        <fullName evidence="3">beta-N-acetylhexosaminidase</fullName>
        <ecNumber evidence="3">3.2.1.52</ecNumber>
    </recommendedName>
</protein>
<dbReference type="EMBL" id="JAODUP010000299">
    <property type="protein sequence ID" value="KAK2153373.1"/>
    <property type="molecule type" value="Genomic_DNA"/>
</dbReference>
<dbReference type="GO" id="GO:0006689">
    <property type="term" value="P:ganglioside catabolic process"/>
    <property type="evidence" value="ECO:0007669"/>
    <property type="project" value="TreeGrafter"/>
</dbReference>
<dbReference type="GO" id="GO:0005975">
    <property type="term" value="P:carbohydrate metabolic process"/>
    <property type="evidence" value="ECO:0007669"/>
    <property type="project" value="InterPro"/>
</dbReference>
<dbReference type="PRINTS" id="PR00738">
    <property type="entry name" value="GLHYDRLASE20"/>
</dbReference>
<comment type="similarity">
    <text evidence="2">Belongs to the glycosyl hydrolase 20 family.</text>
</comment>
<evidence type="ECO:0000256" key="3">
    <source>
        <dbReference type="ARBA" id="ARBA00012663"/>
    </source>
</evidence>
<comment type="catalytic activity">
    <reaction evidence="1">
        <text>Hydrolysis of terminal non-reducing N-acetyl-D-hexosamine residues in N-acetyl-beta-D-hexosaminides.</text>
        <dbReference type="EC" id="3.2.1.52"/>
    </reaction>
</comment>
<evidence type="ECO:0000256" key="5">
    <source>
        <dbReference type="SAM" id="SignalP"/>
    </source>
</evidence>
<evidence type="ECO:0000256" key="4">
    <source>
        <dbReference type="ARBA" id="ARBA00022801"/>
    </source>
</evidence>
<dbReference type="Gene3D" id="3.30.379.10">
    <property type="entry name" value="Chitobiase/beta-hexosaminidase domain 2-like"/>
    <property type="match status" value="1"/>
</dbReference>
<feature type="chain" id="PRO_5041985498" description="beta-N-acetylhexosaminidase" evidence="5">
    <location>
        <begin position="22"/>
        <end position="439"/>
    </location>
</feature>
<dbReference type="InterPro" id="IPR025705">
    <property type="entry name" value="Beta_hexosaminidase_sua/sub"/>
</dbReference>
<feature type="signal peptide" evidence="5">
    <location>
        <begin position="1"/>
        <end position="21"/>
    </location>
</feature>
<evidence type="ECO:0000313" key="8">
    <source>
        <dbReference type="Proteomes" id="UP001208570"/>
    </source>
</evidence>
<dbReference type="PIRSF" id="PIRSF001093">
    <property type="entry name" value="B-hxosamndse_ab_euk"/>
    <property type="match status" value="1"/>
</dbReference>